<evidence type="ECO:0000313" key="2">
    <source>
        <dbReference type="Proteomes" id="UP000198618"/>
    </source>
</evidence>
<reference evidence="1 2" key="1">
    <citation type="submission" date="2016-10" db="EMBL/GenBank/DDBJ databases">
        <authorList>
            <person name="de Groot N.N."/>
        </authorList>
    </citation>
    <scope>NUCLEOTIDE SEQUENCE [LARGE SCALE GENOMIC DNA]</scope>
    <source>
        <strain evidence="1 2">IBRC-M 10780</strain>
    </source>
</reference>
<dbReference type="Proteomes" id="UP000198618">
    <property type="component" value="Unassembled WGS sequence"/>
</dbReference>
<name>A0A1H9XZM7_9BACI</name>
<protein>
    <submittedName>
        <fullName evidence="1">Uncharacterized protein</fullName>
    </submittedName>
</protein>
<dbReference type="AlphaFoldDB" id="A0A1H9XZM7"/>
<keyword evidence="2" id="KW-1185">Reference proteome</keyword>
<sequence>MEGGLGVDIIQLLGARHLMIVLGSWIPVGGSGRTVPTLPIDSIINKIYTKNKKKVLSSSNYSVPTTTAA</sequence>
<evidence type="ECO:0000313" key="1">
    <source>
        <dbReference type="EMBL" id="SES61855.1"/>
    </source>
</evidence>
<dbReference type="STRING" id="930131.SAMN05216389_10149"/>
<gene>
    <name evidence="1" type="ORF">SAMN05216389_10149</name>
</gene>
<dbReference type="EMBL" id="FOHE01000001">
    <property type="protein sequence ID" value="SES61855.1"/>
    <property type="molecule type" value="Genomic_DNA"/>
</dbReference>
<proteinExistence type="predicted"/>
<organism evidence="1 2">
    <name type="scientific">Oceanobacillus limi</name>
    <dbReference type="NCBI Taxonomy" id="930131"/>
    <lineage>
        <taxon>Bacteria</taxon>
        <taxon>Bacillati</taxon>
        <taxon>Bacillota</taxon>
        <taxon>Bacilli</taxon>
        <taxon>Bacillales</taxon>
        <taxon>Bacillaceae</taxon>
        <taxon>Oceanobacillus</taxon>
    </lineage>
</organism>
<accession>A0A1H9XZM7</accession>